<dbReference type="SMART" id="SM00248">
    <property type="entry name" value="ANK"/>
    <property type="match status" value="5"/>
</dbReference>
<sequence>MATAQSAAILWAGFWTDPDDPKGADSRTSKQKLFEFARLTDHQTVHPATLLGRTIEEHGDLNRCYRDESENELAQNMWSLVSMFFVIGMQQKEQSTVVALVNKQLDGPRPLKAAILFQHEVPTIGMAAWGLDSFWSPQFFLIDLMGTCSQTGPALRQQLFEGLSVWAMQKWSEHGTLADFTKRSRLRWACLDCPSHKCQLGPRLANYVARVVKAQVVPEPNTMDRHTFETALEVTEHQSIAAIMEAVKGSNLTTATAMLSKINGSIAQEVRQGMSKLDSSSTWWKSYFSREQREAPLERALMARTHDPNMDGRTPLHLAAQFGPTTVVKLLAETPFVDVNGKDRVDRTPLFPAAGSALDTAEVLLKAKADIHATDADGMTPLFFAARVGSKTHVEVLLAYKADLQARDDWGESALHAAAEEGNSATVKALLKARADVHATDNEGETPLHKAAEVDAQEVVEELLAARADVRATNEDDETPLEVAGQNAGVLELLRASE</sequence>
<name>A0A812U1K8_9DINO</name>
<evidence type="ECO:0000256" key="1">
    <source>
        <dbReference type="ARBA" id="ARBA00022737"/>
    </source>
</evidence>
<dbReference type="InterPro" id="IPR002110">
    <property type="entry name" value="Ankyrin_rpt"/>
</dbReference>
<dbReference type="Gene3D" id="1.25.40.20">
    <property type="entry name" value="Ankyrin repeat-containing domain"/>
    <property type="match status" value="3"/>
</dbReference>
<evidence type="ECO:0000313" key="4">
    <source>
        <dbReference type="EMBL" id="CAE7547345.1"/>
    </source>
</evidence>
<feature type="repeat" description="ANK" evidence="3">
    <location>
        <begin position="377"/>
        <end position="409"/>
    </location>
</feature>
<feature type="repeat" description="ANK" evidence="3">
    <location>
        <begin position="311"/>
        <end position="333"/>
    </location>
</feature>
<dbReference type="Pfam" id="PF00023">
    <property type="entry name" value="Ank"/>
    <property type="match status" value="2"/>
</dbReference>
<keyword evidence="1" id="KW-0677">Repeat</keyword>
<evidence type="ECO:0000313" key="5">
    <source>
        <dbReference type="Proteomes" id="UP000604046"/>
    </source>
</evidence>
<evidence type="ECO:0000256" key="2">
    <source>
        <dbReference type="ARBA" id="ARBA00023043"/>
    </source>
</evidence>
<evidence type="ECO:0000256" key="3">
    <source>
        <dbReference type="PROSITE-ProRule" id="PRU00023"/>
    </source>
</evidence>
<dbReference type="PANTHER" id="PTHR24171">
    <property type="entry name" value="ANKYRIN REPEAT DOMAIN-CONTAINING PROTEIN 39-RELATED"/>
    <property type="match status" value="1"/>
</dbReference>
<dbReference type="PANTHER" id="PTHR24171:SF9">
    <property type="entry name" value="ANKYRIN REPEAT DOMAIN-CONTAINING PROTEIN 39"/>
    <property type="match status" value="1"/>
</dbReference>
<organism evidence="4 5">
    <name type="scientific">Symbiodinium natans</name>
    <dbReference type="NCBI Taxonomy" id="878477"/>
    <lineage>
        <taxon>Eukaryota</taxon>
        <taxon>Sar</taxon>
        <taxon>Alveolata</taxon>
        <taxon>Dinophyceae</taxon>
        <taxon>Suessiales</taxon>
        <taxon>Symbiodiniaceae</taxon>
        <taxon>Symbiodinium</taxon>
    </lineage>
</organism>
<dbReference type="PROSITE" id="PS50297">
    <property type="entry name" value="ANK_REP_REGION"/>
    <property type="match status" value="4"/>
</dbReference>
<dbReference type="OrthoDB" id="194358at2759"/>
<gene>
    <name evidence="4" type="primary">NOTCH4</name>
    <name evidence="4" type="ORF">SNAT2548_LOCUS30719</name>
</gene>
<dbReference type="Pfam" id="PF12796">
    <property type="entry name" value="Ank_2"/>
    <property type="match status" value="1"/>
</dbReference>
<feature type="repeat" description="ANK" evidence="3">
    <location>
        <begin position="410"/>
        <end position="442"/>
    </location>
</feature>
<feature type="repeat" description="ANK" evidence="3">
    <location>
        <begin position="443"/>
        <end position="475"/>
    </location>
</feature>
<reference evidence="4" key="1">
    <citation type="submission" date="2021-02" db="EMBL/GenBank/DDBJ databases">
        <authorList>
            <person name="Dougan E. K."/>
            <person name="Rhodes N."/>
            <person name="Thang M."/>
            <person name="Chan C."/>
        </authorList>
    </citation>
    <scope>NUCLEOTIDE SEQUENCE</scope>
</reference>
<dbReference type="AlphaFoldDB" id="A0A812U1K8"/>
<dbReference type="PROSITE" id="PS50088">
    <property type="entry name" value="ANK_REPEAT"/>
    <property type="match status" value="4"/>
</dbReference>
<dbReference type="Proteomes" id="UP000604046">
    <property type="component" value="Unassembled WGS sequence"/>
</dbReference>
<proteinExistence type="predicted"/>
<dbReference type="EMBL" id="CAJNDS010002620">
    <property type="protein sequence ID" value="CAE7547345.1"/>
    <property type="molecule type" value="Genomic_DNA"/>
</dbReference>
<dbReference type="InterPro" id="IPR036770">
    <property type="entry name" value="Ankyrin_rpt-contain_sf"/>
</dbReference>
<comment type="caution">
    <text evidence="4">The sequence shown here is derived from an EMBL/GenBank/DDBJ whole genome shotgun (WGS) entry which is preliminary data.</text>
</comment>
<keyword evidence="2 3" id="KW-0040">ANK repeat</keyword>
<keyword evidence="5" id="KW-1185">Reference proteome</keyword>
<dbReference type="SUPFAM" id="SSF48403">
    <property type="entry name" value="Ankyrin repeat"/>
    <property type="match status" value="1"/>
</dbReference>
<accession>A0A812U1K8</accession>
<protein>
    <submittedName>
        <fullName evidence="4">NOTCH4 protein</fullName>
    </submittedName>
</protein>